<organism evidence="4 5">
    <name type="scientific">Novosphingobium sediminicola</name>
    <dbReference type="NCBI Taxonomy" id="563162"/>
    <lineage>
        <taxon>Bacteria</taxon>
        <taxon>Pseudomonadati</taxon>
        <taxon>Pseudomonadota</taxon>
        <taxon>Alphaproteobacteria</taxon>
        <taxon>Sphingomonadales</taxon>
        <taxon>Sphingomonadaceae</taxon>
        <taxon>Novosphingobium</taxon>
    </lineage>
</organism>
<comment type="caution">
    <text evidence="4">The sequence shown here is derived from an EMBL/GenBank/DDBJ whole genome shotgun (WGS) entry which is preliminary data.</text>
</comment>
<dbReference type="PANTHER" id="PTHR18895">
    <property type="entry name" value="HEMK METHYLTRANSFERASE"/>
    <property type="match status" value="1"/>
</dbReference>
<dbReference type="InterPro" id="IPR007848">
    <property type="entry name" value="Small_mtfrase_dom"/>
</dbReference>
<proteinExistence type="predicted"/>
<dbReference type="SUPFAM" id="SSF53335">
    <property type="entry name" value="S-adenosyl-L-methionine-dependent methyltransferases"/>
    <property type="match status" value="1"/>
</dbReference>
<dbReference type="InterPro" id="IPR050320">
    <property type="entry name" value="N5-glutamine_MTase"/>
</dbReference>
<evidence type="ECO:0000256" key="1">
    <source>
        <dbReference type="ARBA" id="ARBA00022603"/>
    </source>
</evidence>
<reference evidence="4 5" key="1">
    <citation type="submission" date="2020-08" db="EMBL/GenBank/DDBJ databases">
        <title>Genomic Encyclopedia of Type Strains, Phase IV (KMG-IV): sequencing the most valuable type-strain genomes for metagenomic binning, comparative biology and taxonomic classification.</title>
        <authorList>
            <person name="Goeker M."/>
        </authorList>
    </citation>
    <scope>NUCLEOTIDE SEQUENCE [LARGE SCALE GENOMIC DNA]</scope>
    <source>
        <strain evidence="4 5">DSM 27057</strain>
    </source>
</reference>
<keyword evidence="5" id="KW-1185">Reference proteome</keyword>
<evidence type="ECO:0000259" key="3">
    <source>
        <dbReference type="Pfam" id="PF05175"/>
    </source>
</evidence>
<keyword evidence="1" id="KW-0489">Methyltransferase</keyword>
<dbReference type="EMBL" id="JACIDX010000012">
    <property type="protein sequence ID" value="MBB3956138.1"/>
    <property type="molecule type" value="Genomic_DNA"/>
</dbReference>
<feature type="domain" description="Methyltransferase small" evidence="3">
    <location>
        <begin position="125"/>
        <end position="240"/>
    </location>
</feature>
<keyword evidence="1" id="KW-0808">Transferase</keyword>
<dbReference type="GO" id="GO:0032259">
    <property type="term" value="P:methylation"/>
    <property type="evidence" value="ECO:0007669"/>
    <property type="project" value="UniProtKB-KW"/>
</dbReference>
<dbReference type="RefSeq" id="WP_343059123.1">
    <property type="nucleotide sequence ID" value="NZ_JACIDX010000012.1"/>
</dbReference>
<dbReference type="PANTHER" id="PTHR18895:SF74">
    <property type="entry name" value="MTRF1L RELEASE FACTOR GLUTAMINE METHYLTRANSFERASE"/>
    <property type="match status" value="1"/>
</dbReference>
<accession>A0A7W6CKJ7</accession>
<keyword evidence="2" id="KW-0949">S-adenosyl-L-methionine</keyword>
<dbReference type="Proteomes" id="UP000548867">
    <property type="component" value="Unassembled WGS sequence"/>
</dbReference>
<dbReference type="GO" id="GO:0036009">
    <property type="term" value="F:protein-glutamine N-methyltransferase activity"/>
    <property type="evidence" value="ECO:0007669"/>
    <property type="project" value="TreeGrafter"/>
</dbReference>
<sequence>MELLASLKAQHYRFITPTPATHGRVLANRSEQQALNLRDVLGWSLPFEPEVLPSPVLALLQTAQALDSLPDGRFRSRYRVSSLGKDLLLHSAYPTSLADAVFFGPDSYRFVDFVLGEMTRHPPRPGESLVDIGTGAGAGAIATARAFPELRITMTDINPQALMLAQVNAHAAGLFCDMALGAYLDPIAGMVDRIIANPPYMADDEKRAYRDGGQWHGAQISMEIARRALPRLRPGGQLYLYSGSAIVLGEDRMRATLERLAREHGCTMHYREIDPDVFGEELDRPLYRHVERIAAIGAVLALPKSPNMG</sequence>
<evidence type="ECO:0000313" key="4">
    <source>
        <dbReference type="EMBL" id="MBB3956138.1"/>
    </source>
</evidence>
<evidence type="ECO:0000313" key="5">
    <source>
        <dbReference type="Proteomes" id="UP000548867"/>
    </source>
</evidence>
<dbReference type="Gene3D" id="3.40.50.150">
    <property type="entry name" value="Vaccinia Virus protein VP39"/>
    <property type="match status" value="1"/>
</dbReference>
<dbReference type="AlphaFoldDB" id="A0A7W6CKJ7"/>
<name>A0A7W6CKJ7_9SPHN</name>
<gene>
    <name evidence="4" type="ORF">GGR38_003096</name>
</gene>
<dbReference type="Pfam" id="PF05175">
    <property type="entry name" value="MTS"/>
    <property type="match status" value="1"/>
</dbReference>
<evidence type="ECO:0000256" key="2">
    <source>
        <dbReference type="ARBA" id="ARBA00022691"/>
    </source>
</evidence>
<dbReference type="InterPro" id="IPR029063">
    <property type="entry name" value="SAM-dependent_MTases_sf"/>
</dbReference>
<dbReference type="CDD" id="cd02440">
    <property type="entry name" value="AdoMet_MTases"/>
    <property type="match status" value="1"/>
</dbReference>
<protein>
    <recommendedName>
        <fullName evidence="3">Methyltransferase small domain-containing protein</fullName>
    </recommendedName>
</protein>